<dbReference type="Proteomes" id="UP001458880">
    <property type="component" value="Unassembled WGS sequence"/>
</dbReference>
<proteinExistence type="predicted"/>
<dbReference type="AlphaFoldDB" id="A0AAW1HFG6"/>
<evidence type="ECO:0000313" key="1">
    <source>
        <dbReference type="EMBL" id="KAK9675066.1"/>
    </source>
</evidence>
<protein>
    <recommendedName>
        <fullName evidence="3">Fibronectin type-III domain-containing protein</fullName>
    </recommendedName>
</protein>
<name>A0AAW1HFG6_POPJA</name>
<comment type="caution">
    <text evidence="1">The sequence shown here is derived from an EMBL/GenBank/DDBJ whole genome shotgun (WGS) entry which is preliminary data.</text>
</comment>
<dbReference type="InterPro" id="IPR036116">
    <property type="entry name" value="FN3_sf"/>
</dbReference>
<dbReference type="EMBL" id="JASPKY010001293">
    <property type="protein sequence ID" value="KAK9675066.1"/>
    <property type="molecule type" value="Genomic_DNA"/>
</dbReference>
<evidence type="ECO:0000313" key="2">
    <source>
        <dbReference type="Proteomes" id="UP001458880"/>
    </source>
</evidence>
<dbReference type="SUPFAM" id="SSF49265">
    <property type="entry name" value="Fibronectin type III"/>
    <property type="match status" value="1"/>
</dbReference>
<organism evidence="1 2">
    <name type="scientific">Popillia japonica</name>
    <name type="common">Japanese beetle</name>
    <dbReference type="NCBI Taxonomy" id="7064"/>
    <lineage>
        <taxon>Eukaryota</taxon>
        <taxon>Metazoa</taxon>
        <taxon>Ecdysozoa</taxon>
        <taxon>Arthropoda</taxon>
        <taxon>Hexapoda</taxon>
        <taxon>Insecta</taxon>
        <taxon>Pterygota</taxon>
        <taxon>Neoptera</taxon>
        <taxon>Endopterygota</taxon>
        <taxon>Coleoptera</taxon>
        <taxon>Polyphaga</taxon>
        <taxon>Scarabaeiformia</taxon>
        <taxon>Scarabaeidae</taxon>
        <taxon>Rutelinae</taxon>
        <taxon>Popillia</taxon>
    </lineage>
</organism>
<keyword evidence="2" id="KW-1185">Reference proteome</keyword>
<reference evidence="1 2" key="1">
    <citation type="journal article" date="2024" name="BMC Genomics">
        <title>De novo assembly and annotation of Popillia japonica's genome with initial clues to its potential as an invasive pest.</title>
        <authorList>
            <person name="Cucini C."/>
            <person name="Boschi S."/>
            <person name="Funari R."/>
            <person name="Cardaioli E."/>
            <person name="Iannotti N."/>
            <person name="Marturano G."/>
            <person name="Paoli F."/>
            <person name="Bruttini M."/>
            <person name="Carapelli A."/>
            <person name="Frati F."/>
            <person name="Nardi F."/>
        </authorList>
    </citation>
    <scope>NUCLEOTIDE SEQUENCE [LARGE SCALE GENOMIC DNA]</scope>
    <source>
        <strain evidence="1">DMR45628</strain>
    </source>
</reference>
<gene>
    <name evidence="1" type="ORF">QE152_g40675</name>
</gene>
<sequence>MLKTFNFSSVAPLSSINAPTNVQVSDEGDDLEVSWQRPANLGECAVNYQLTITRDAATANPVTTNLLTYPVLDNSFCIRASISITASSTGLTSSPVVVEYTTPAVTGFAVAPSTTNNNQLVATWDPLPKECTPQYRIIRTVDGDKLDPVVASSPYSFDFDYCLEIQLSITAFLGDFETESATTPPRTQNPTELDEVTNVRIEERVITWEAPARYTTCALTYILTASSDDEEAEPLAVTATQLALADIPYCFNLYDVVVQAVYNEVRSTASEAFSFTDDAQIHGLEVETVSGQYSISWDPHPKESECNIQYQVAYDIDGVEDDLNEFNTAITIPTHDFEKLYCVSGTFSVTAFGDGDLKGETLEEPLEEFQSATIINLRANSVGLVEWDEIVELARCEISYQVSYNTDTGVQNRLPPIQDNSFKVPRDEFCATFDISVAPIVSGEVGNAQTITVVVQGVEGDPSEFTITTSDTFYEFEKLYCTEGKLSVTAFGDDLEAEAKEISLLEPQPTTILNPRISNGQVIWDPVEAVARCVIQYQVIYITDASGQHWPPPIEQNSFTVPSVNYCFTYDITVAPLVSGVVGIAERASFAVGRYLV</sequence>
<evidence type="ECO:0008006" key="3">
    <source>
        <dbReference type="Google" id="ProtNLM"/>
    </source>
</evidence>
<accession>A0AAW1HFG6</accession>